<keyword evidence="10" id="KW-1185">Reference proteome</keyword>
<keyword evidence="6 8" id="KW-0051">Antiviral defense</keyword>
<keyword evidence="3 8" id="KW-0255">Endonuclease</keyword>
<dbReference type="InterPro" id="IPR050646">
    <property type="entry name" value="Cas1"/>
</dbReference>
<dbReference type="Pfam" id="PF01867">
    <property type="entry name" value="Cas_Cas1"/>
    <property type="match status" value="1"/>
</dbReference>
<keyword evidence="4 8" id="KW-0378">Hydrolase</keyword>
<dbReference type="AlphaFoldDB" id="A0A975U5U5"/>
<evidence type="ECO:0000256" key="4">
    <source>
        <dbReference type="ARBA" id="ARBA00022801"/>
    </source>
</evidence>
<dbReference type="PANTHER" id="PTHR34353">
    <property type="entry name" value="CRISPR-ASSOCIATED ENDONUCLEASE CAS1 1"/>
    <property type="match status" value="1"/>
</dbReference>
<feature type="binding site" evidence="8">
    <location>
        <position position="200"/>
    </location>
    <ligand>
        <name>Mn(2+)</name>
        <dbReference type="ChEBI" id="CHEBI:29035"/>
    </ligand>
</feature>
<feature type="binding site" evidence="8">
    <location>
        <position position="215"/>
    </location>
    <ligand>
        <name>Mn(2+)</name>
        <dbReference type="ChEBI" id="CHEBI:29035"/>
    </ligand>
</feature>
<evidence type="ECO:0000256" key="2">
    <source>
        <dbReference type="ARBA" id="ARBA00022723"/>
    </source>
</evidence>
<dbReference type="EC" id="3.1.-.-" evidence="8"/>
<comment type="subunit">
    <text evidence="7 8">Homodimer, forms a heterotetramer with a Cas2 homodimer.</text>
</comment>
<keyword evidence="8" id="KW-0238">DNA-binding</keyword>
<sequence>MEIAEEGRHLLKERGFLVVEAGGEELGRVPLDDIAALVATARGTSLTTSLIAALAERGTPVVLCGANFAPVALVFPLAGHHAQQRRMEAQLAATRPLAKRLWAQVVAAKLRAQAAALASAGLPSAALARLARSVRSGDPENAEAQGARRYWPLMMGEGFRRDPSLPGANALLNYGYAVLRAGVARAICAAGLHPSLGIFHRHPHNPLPLADDLMEPFRPLVDLEVRALVAEGASEVDRVAKRRLAALLLADVPTAFGTSPFATALMRCAASLAESYLSGVPALEFPMLSAEGGNVIAEPDFPVGLSGHVDVRDVRSSGDDEV</sequence>
<evidence type="ECO:0000256" key="5">
    <source>
        <dbReference type="ARBA" id="ARBA00022842"/>
    </source>
</evidence>
<dbReference type="GO" id="GO:0051607">
    <property type="term" value="P:defense response to virus"/>
    <property type="evidence" value="ECO:0007669"/>
    <property type="project" value="UniProtKB-UniRule"/>
</dbReference>
<protein>
    <recommendedName>
        <fullName evidence="8">CRISPR-associated endonuclease Cas1</fullName>
        <ecNumber evidence="8">3.1.-.-</ecNumber>
    </recommendedName>
</protein>
<keyword evidence="2 8" id="KW-0479">Metal-binding</keyword>
<organism evidence="9 10">
    <name type="scientific">Elioraea tepida</name>
    <dbReference type="NCBI Taxonomy" id="2843330"/>
    <lineage>
        <taxon>Bacteria</taxon>
        <taxon>Pseudomonadati</taxon>
        <taxon>Pseudomonadota</taxon>
        <taxon>Alphaproteobacteria</taxon>
        <taxon>Acetobacterales</taxon>
        <taxon>Elioraeaceae</taxon>
        <taxon>Elioraea</taxon>
    </lineage>
</organism>
<keyword evidence="1 8" id="KW-0540">Nuclease</keyword>
<evidence type="ECO:0000256" key="6">
    <source>
        <dbReference type="ARBA" id="ARBA00023118"/>
    </source>
</evidence>
<accession>A0A975U5U5</accession>
<evidence type="ECO:0000313" key="9">
    <source>
        <dbReference type="EMBL" id="QXM26308.1"/>
    </source>
</evidence>
<comment type="function">
    <text evidence="8">CRISPR (clustered regularly interspaced short palindromic repeat), is an adaptive immune system that provides protection against mobile genetic elements (viruses, transposable elements and conjugative plasmids). CRISPR clusters contain spacers, sequences complementary to antecedent mobile elements, and target invading nucleic acids. CRISPR clusters are transcribed and processed into CRISPR RNA (crRNA). Acts as a dsDNA endonuclease. Involved in the integration of spacer DNA into the CRISPR cassette.</text>
</comment>
<dbReference type="GO" id="GO:0003677">
    <property type="term" value="F:DNA binding"/>
    <property type="evidence" value="ECO:0007669"/>
    <property type="project" value="UniProtKB-KW"/>
</dbReference>
<name>A0A975U5U5_9PROT</name>
<comment type="similarity">
    <text evidence="8">Belongs to the CRISPR-associated endonuclease Cas1 family.</text>
</comment>
<dbReference type="PANTHER" id="PTHR34353:SF2">
    <property type="entry name" value="CRISPR-ASSOCIATED ENDONUCLEASE CAS1 1"/>
    <property type="match status" value="1"/>
</dbReference>
<dbReference type="Proteomes" id="UP000694001">
    <property type="component" value="Chromosome"/>
</dbReference>
<keyword evidence="8" id="KW-0464">Manganese</keyword>
<dbReference type="NCBIfam" id="TIGR03639">
    <property type="entry name" value="cas1_NMENI"/>
    <property type="match status" value="1"/>
</dbReference>
<dbReference type="EMBL" id="CP076448">
    <property type="protein sequence ID" value="QXM26308.1"/>
    <property type="molecule type" value="Genomic_DNA"/>
</dbReference>
<evidence type="ECO:0000256" key="7">
    <source>
        <dbReference type="ARBA" id="ARBA00038592"/>
    </source>
</evidence>
<dbReference type="GO" id="GO:0043571">
    <property type="term" value="P:maintenance of CRISPR repeat elements"/>
    <property type="evidence" value="ECO:0007669"/>
    <property type="project" value="UniProtKB-UniRule"/>
</dbReference>
<dbReference type="GO" id="GO:0016787">
    <property type="term" value="F:hydrolase activity"/>
    <property type="evidence" value="ECO:0007669"/>
    <property type="project" value="UniProtKB-KW"/>
</dbReference>
<feature type="binding site" evidence="8">
    <location>
        <position position="143"/>
    </location>
    <ligand>
        <name>Mn(2+)</name>
        <dbReference type="ChEBI" id="CHEBI:29035"/>
    </ligand>
</feature>
<dbReference type="HAMAP" id="MF_01470">
    <property type="entry name" value="Cas1"/>
    <property type="match status" value="1"/>
</dbReference>
<dbReference type="GO" id="GO:0046872">
    <property type="term" value="F:metal ion binding"/>
    <property type="evidence" value="ECO:0007669"/>
    <property type="project" value="UniProtKB-UniRule"/>
</dbReference>
<evidence type="ECO:0000256" key="1">
    <source>
        <dbReference type="ARBA" id="ARBA00022722"/>
    </source>
</evidence>
<proteinExistence type="inferred from homology"/>
<evidence type="ECO:0000313" key="10">
    <source>
        <dbReference type="Proteomes" id="UP000694001"/>
    </source>
</evidence>
<reference evidence="9" key="1">
    <citation type="submission" date="2021-06" db="EMBL/GenBank/DDBJ databases">
        <title>Elioraea tepida, sp. nov., a moderately thermophilic aerobic anoxygenic phototrophic bacterium isolated from an alkaline siliceous hot spring mat community in Yellowstone National Park, WY, USA.</title>
        <authorList>
            <person name="Saini M.K."/>
            <person name="Yoshida S."/>
            <person name="Sebastian A."/>
            <person name="Hirose S."/>
            <person name="Hara E."/>
            <person name="Tamaki H."/>
            <person name="Soulier N.T."/>
            <person name="Albert I."/>
            <person name="Hanada S."/>
            <person name="Bryant D.A."/>
            <person name="Tank M."/>
        </authorList>
    </citation>
    <scope>NUCLEOTIDE SEQUENCE</scope>
    <source>
        <strain evidence="9">MS-P2</strain>
    </source>
</reference>
<gene>
    <name evidence="8 9" type="primary">cas1</name>
    <name evidence="9" type="ORF">KO353_11130</name>
</gene>
<evidence type="ECO:0000256" key="8">
    <source>
        <dbReference type="HAMAP-Rule" id="MF_01470"/>
    </source>
</evidence>
<dbReference type="InterPro" id="IPR019855">
    <property type="entry name" value="CRISPR-assoc_Cas1_NMENI"/>
</dbReference>
<comment type="cofactor">
    <cofactor evidence="8">
        <name>Mg(2+)</name>
        <dbReference type="ChEBI" id="CHEBI:18420"/>
    </cofactor>
    <cofactor evidence="8">
        <name>Mn(2+)</name>
        <dbReference type="ChEBI" id="CHEBI:29035"/>
    </cofactor>
</comment>
<evidence type="ECO:0000256" key="3">
    <source>
        <dbReference type="ARBA" id="ARBA00022759"/>
    </source>
</evidence>
<dbReference type="NCBIfam" id="TIGR00287">
    <property type="entry name" value="cas1"/>
    <property type="match status" value="1"/>
</dbReference>
<keyword evidence="5 8" id="KW-0460">Magnesium</keyword>
<dbReference type="InterPro" id="IPR002729">
    <property type="entry name" value="CRISPR-assoc_Cas1"/>
</dbReference>
<dbReference type="KEGG" id="elio:KO353_11130"/>
<dbReference type="GO" id="GO:0004520">
    <property type="term" value="F:DNA endonuclease activity"/>
    <property type="evidence" value="ECO:0007669"/>
    <property type="project" value="InterPro"/>
</dbReference>